<dbReference type="InterPro" id="IPR028889">
    <property type="entry name" value="USP"/>
</dbReference>
<feature type="compositionally biased region" description="Basic and acidic residues" evidence="10">
    <location>
        <begin position="790"/>
        <end position="808"/>
    </location>
</feature>
<dbReference type="EC" id="3.4.19.12" evidence="4"/>
<feature type="domain" description="USP" evidence="12">
    <location>
        <begin position="86"/>
        <end position="417"/>
    </location>
</feature>
<dbReference type="SUPFAM" id="SSF54236">
    <property type="entry name" value="Ubiquitin-like"/>
    <property type="match status" value="1"/>
</dbReference>
<keyword evidence="6" id="KW-0833">Ubl conjugation pathway</keyword>
<dbReference type="GO" id="GO:0006508">
    <property type="term" value="P:proteolysis"/>
    <property type="evidence" value="ECO:0007669"/>
    <property type="project" value="UniProtKB-KW"/>
</dbReference>
<dbReference type="PROSITE" id="PS00973">
    <property type="entry name" value="USP_2"/>
    <property type="match status" value="1"/>
</dbReference>
<feature type="compositionally biased region" description="Polar residues" evidence="10">
    <location>
        <begin position="779"/>
        <end position="789"/>
    </location>
</feature>
<feature type="region of interest" description="Disordered" evidence="10">
    <location>
        <begin position="1030"/>
        <end position="1092"/>
    </location>
</feature>
<dbReference type="InterPro" id="IPR018200">
    <property type="entry name" value="USP_CS"/>
</dbReference>
<keyword evidence="8" id="KW-0788">Thiol protease</keyword>
<evidence type="ECO:0000256" key="8">
    <source>
        <dbReference type="ARBA" id="ARBA00022807"/>
    </source>
</evidence>
<dbReference type="PANTHER" id="PTHR24006">
    <property type="entry name" value="UBIQUITIN CARBOXYL-TERMINAL HYDROLASE"/>
    <property type="match status" value="1"/>
</dbReference>
<dbReference type="GO" id="GO:0016579">
    <property type="term" value="P:protein deubiquitination"/>
    <property type="evidence" value="ECO:0007669"/>
    <property type="project" value="InterPro"/>
</dbReference>
<dbReference type="AlphaFoldDB" id="A0A1B6KRW5"/>
<dbReference type="Gene3D" id="3.90.70.10">
    <property type="entry name" value="Cysteine proteinases"/>
    <property type="match status" value="1"/>
</dbReference>
<keyword evidence="7" id="KW-0378">Hydrolase</keyword>
<reference evidence="13" key="1">
    <citation type="submission" date="2015-11" db="EMBL/GenBank/DDBJ databases">
        <title>De novo transcriptome assembly of four potential Pierce s Disease insect vectors from Arizona vineyards.</title>
        <authorList>
            <person name="Tassone E.E."/>
        </authorList>
    </citation>
    <scope>NUCLEOTIDE SEQUENCE</scope>
</reference>
<dbReference type="InterPro" id="IPR029071">
    <property type="entry name" value="Ubiquitin-like_domsf"/>
</dbReference>
<evidence type="ECO:0000259" key="12">
    <source>
        <dbReference type="PROSITE" id="PS50235"/>
    </source>
</evidence>
<gene>
    <name evidence="13" type="ORF">g.27560</name>
</gene>
<comment type="similarity">
    <text evidence="3">Belongs to the peptidase C19 family.</text>
</comment>
<feature type="compositionally biased region" description="Low complexity" evidence="10">
    <location>
        <begin position="647"/>
        <end position="656"/>
    </location>
</feature>
<dbReference type="InterPro" id="IPR033841">
    <property type="entry name" value="Pep_USP48"/>
</dbReference>
<evidence type="ECO:0000256" key="5">
    <source>
        <dbReference type="ARBA" id="ARBA00022670"/>
    </source>
</evidence>
<comment type="subcellular location">
    <subcellularLocation>
        <location evidence="2">Nucleus</location>
    </subcellularLocation>
</comment>
<dbReference type="GO" id="GO:0004843">
    <property type="term" value="F:cysteine-type deubiquitinase activity"/>
    <property type="evidence" value="ECO:0007669"/>
    <property type="project" value="UniProtKB-EC"/>
</dbReference>
<keyword evidence="9" id="KW-0539">Nucleus</keyword>
<dbReference type="InterPro" id="IPR001394">
    <property type="entry name" value="Peptidase_C19_UCH"/>
</dbReference>
<dbReference type="InterPro" id="IPR038765">
    <property type="entry name" value="Papain-like_cys_pep_sf"/>
</dbReference>
<dbReference type="GO" id="GO:0005829">
    <property type="term" value="C:cytosol"/>
    <property type="evidence" value="ECO:0007669"/>
    <property type="project" value="TreeGrafter"/>
</dbReference>
<dbReference type="EMBL" id="GEBQ01025983">
    <property type="protein sequence ID" value="JAT13994.1"/>
    <property type="molecule type" value="Transcribed_RNA"/>
</dbReference>
<evidence type="ECO:0000259" key="11">
    <source>
        <dbReference type="PROSITE" id="PS50053"/>
    </source>
</evidence>
<name>A0A1B6KRW5_9HEMI</name>
<dbReference type="Pfam" id="PF00240">
    <property type="entry name" value="ubiquitin"/>
    <property type="match status" value="1"/>
</dbReference>
<evidence type="ECO:0000256" key="2">
    <source>
        <dbReference type="ARBA" id="ARBA00004123"/>
    </source>
</evidence>
<feature type="region of interest" description="Disordered" evidence="10">
    <location>
        <begin position="774"/>
        <end position="818"/>
    </location>
</feature>
<evidence type="ECO:0000256" key="9">
    <source>
        <dbReference type="ARBA" id="ARBA00023242"/>
    </source>
</evidence>
<proteinExistence type="inferred from homology"/>
<comment type="catalytic activity">
    <reaction evidence="1">
        <text>Thiol-dependent hydrolysis of ester, thioester, amide, peptide and isopeptide bonds formed by the C-terminal Gly of ubiquitin (a 76-residue protein attached to proteins as an intracellular targeting signal).</text>
        <dbReference type="EC" id="3.4.19.12"/>
    </reaction>
</comment>
<protein>
    <recommendedName>
        <fullName evidence="4">ubiquitinyl hydrolase 1</fullName>
        <ecNumber evidence="4">3.4.19.12</ecNumber>
    </recommendedName>
</protein>
<evidence type="ECO:0000313" key="13">
    <source>
        <dbReference type="EMBL" id="JAT13994.1"/>
    </source>
</evidence>
<dbReference type="PROSITE" id="PS00972">
    <property type="entry name" value="USP_1"/>
    <property type="match status" value="1"/>
</dbReference>
<dbReference type="SMART" id="SM00213">
    <property type="entry name" value="UBQ"/>
    <property type="match status" value="1"/>
</dbReference>
<sequence length="1189" mass="134077">MPLKDQDKFAWGWAEYTDPNSVTNEHIFTAYRIKQNFCKNKQCRRNCRGNPFCLSGLGETRLLDSLNNSIDDTNNTLPRRTAGNFVGLKNLGATCYVNSLLQLWFHNKAFRDAIFLWNPLEDPVEKQNASLYSNGPFLPQSVVGHLQQLFALMFHSSCRYIDPSPFVESLRLDTTTQQDAQEFSKLFISLLENALRHQSLKNVKNLITDNFRGEYTYVTRCCKCRTESVSPSMFYELELNVKGHNSLTECLKEFLQVERLEGADCYSCAVCQAKQEACRFIKLCSLPPVLNLQLLRFVYDREKGQRKKLKTVVQFPETLNMKDFVENDTDEPLMYNLSAVLIHKGASASSGHFVAYIKDGLTGAWNTFNDESVDKLEGKKLKLDEEDPENPKKAKSQRLPKGCQSSTDAYMLVYTSENHNPSPTEVKLSDKLQEYVDSQNKIFDEFCEEIATSKKQGLERQEQQLHLYSSLSVDGSDALSEMEALSTDWLVSWLDNKTESMRQIDNIRLVCPHDRLDPSAVTGAKYVSSLEANILYDHYGGGPRLRMSEVMCEACVTNNCFILRTKAKMSEESKEVANLLKRRMHPNEPGFFVNKYCLKTWRSRVLSMIEGRQSSASNSSSGATLSANGEVAEHAGEETATAEEEAVTTAVESVGASGDSKLNSGVCGWKQQRRNRVFRRKCNSTITVPLSEIKDCFIMCQRLQMKLNDSNTNQSKGKSVLDQCKQLKIKLRRLSLPGKSNRLKVKPNSRRNSVENNISEKLCANSLLDMNFDKKSDVESNGDSSQPCDSSEKTSVKLEEEENSKSDDGIGDPSKAFNEGVTCPHGNLSIDESGRKLVPVRVWEIFKQYFPSAPSFPHYTQPCLQCQNVASKDEVVKQHYYESAVNQKKILSDLYSLRNRPQPGKTEDTIYLLHKQHFHQPWSAFLKTSTRKDLTAVAEPPSSLKVDILLCMHGLLHYSPVYEDDLARLVLVTRQEWETLTSLYTSDFVVTVAPDLSTSPELCTSCFTVRLENEQKEKLNYDRARLNIRLVPSATSTDDQESDSGSSRKRPRLDGPSSPIPPELKKVMKAVTSDQGPPPDVRRSARTRKVPGQKEVHFNVSSSLTLRELKQMITSQLAVAPFDQHLSTLDGKELNGDFNTLASLGILPNSTLLLQVDEPKDSFDDTLEECSQRTEPEAGFKGTGLLHAY</sequence>
<dbReference type="GO" id="GO:0004197">
    <property type="term" value="F:cysteine-type endopeptidase activity"/>
    <property type="evidence" value="ECO:0007669"/>
    <property type="project" value="InterPro"/>
</dbReference>
<dbReference type="PROSITE" id="PS50053">
    <property type="entry name" value="UBIQUITIN_2"/>
    <property type="match status" value="1"/>
</dbReference>
<dbReference type="Pfam" id="PF00443">
    <property type="entry name" value="UCH"/>
    <property type="match status" value="1"/>
</dbReference>
<dbReference type="SUPFAM" id="SSF54001">
    <property type="entry name" value="Cysteine proteinases"/>
    <property type="match status" value="1"/>
</dbReference>
<evidence type="ECO:0000256" key="6">
    <source>
        <dbReference type="ARBA" id="ARBA00022786"/>
    </source>
</evidence>
<feature type="compositionally biased region" description="Low complexity" evidence="10">
    <location>
        <begin position="614"/>
        <end position="630"/>
    </location>
</feature>
<evidence type="ECO:0000256" key="10">
    <source>
        <dbReference type="SAM" id="MobiDB-lite"/>
    </source>
</evidence>
<evidence type="ECO:0000256" key="1">
    <source>
        <dbReference type="ARBA" id="ARBA00000707"/>
    </source>
</evidence>
<evidence type="ECO:0000256" key="7">
    <source>
        <dbReference type="ARBA" id="ARBA00022801"/>
    </source>
</evidence>
<dbReference type="CDD" id="cd02668">
    <property type="entry name" value="Peptidase_C19L"/>
    <property type="match status" value="1"/>
</dbReference>
<dbReference type="InterPro" id="IPR050164">
    <property type="entry name" value="Peptidase_C19"/>
</dbReference>
<feature type="region of interest" description="Disordered" evidence="10">
    <location>
        <begin position="380"/>
        <end position="403"/>
    </location>
</feature>
<evidence type="ECO:0000256" key="4">
    <source>
        <dbReference type="ARBA" id="ARBA00012759"/>
    </source>
</evidence>
<organism evidence="13">
    <name type="scientific">Graphocephala atropunctata</name>
    <dbReference type="NCBI Taxonomy" id="36148"/>
    <lineage>
        <taxon>Eukaryota</taxon>
        <taxon>Metazoa</taxon>
        <taxon>Ecdysozoa</taxon>
        <taxon>Arthropoda</taxon>
        <taxon>Hexapoda</taxon>
        <taxon>Insecta</taxon>
        <taxon>Pterygota</taxon>
        <taxon>Neoptera</taxon>
        <taxon>Paraneoptera</taxon>
        <taxon>Hemiptera</taxon>
        <taxon>Auchenorrhyncha</taxon>
        <taxon>Membracoidea</taxon>
        <taxon>Cicadellidae</taxon>
        <taxon>Cicadellinae</taxon>
        <taxon>Cicadellini</taxon>
        <taxon>Graphocephala</taxon>
    </lineage>
</organism>
<dbReference type="Gene3D" id="3.10.20.90">
    <property type="entry name" value="Phosphatidylinositol 3-kinase Catalytic Subunit, Chain A, domain 1"/>
    <property type="match status" value="1"/>
</dbReference>
<dbReference type="PROSITE" id="PS50235">
    <property type="entry name" value="USP_3"/>
    <property type="match status" value="1"/>
</dbReference>
<dbReference type="GO" id="GO:0005634">
    <property type="term" value="C:nucleus"/>
    <property type="evidence" value="ECO:0007669"/>
    <property type="project" value="UniProtKB-SubCell"/>
</dbReference>
<dbReference type="PANTHER" id="PTHR24006:SF722">
    <property type="entry name" value="UBIQUITIN CARBOXYL-TERMINAL HYDROLASE 48"/>
    <property type="match status" value="1"/>
</dbReference>
<dbReference type="CDD" id="cd01795">
    <property type="entry name" value="Ubl_USP48"/>
    <property type="match status" value="1"/>
</dbReference>
<dbReference type="InterPro" id="IPR044743">
    <property type="entry name" value="Ubl_USP48"/>
</dbReference>
<keyword evidence="5" id="KW-0645">Protease</keyword>
<feature type="region of interest" description="Disordered" evidence="10">
    <location>
        <begin position="612"/>
        <end position="662"/>
    </location>
</feature>
<evidence type="ECO:0000256" key="3">
    <source>
        <dbReference type="ARBA" id="ARBA00009085"/>
    </source>
</evidence>
<accession>A0A1B6KRW5</accession>
<feature type="domain" description="Ubiquitin-like" evidence="11">
    <location>
        <begin position="1089"/>
        <end position="1161"/>
    </location>
</feature>
<dbReference type="InterPro" id="IPR000626">
    <property type="entry name" value="Ubiquitin-like_dom"/>
</dbReference>